<dbReference type="EMBL" id="JADIVZ010000003">
    <property type="protein sequence ID" value="MBF4161763.1"/>
    <property type="molecule type" value="Genomic_DNA"/>
</dbReference>
<name>A0A930UVS2_9ACTN</name>
<sequence length="86" mass="10050">MPTTKQRLQVTETDAVKHALEVAARRWPEVTSRSALLAALAEMAAERLEGDEERRREERRELVEKYAGGFHYPPGYLEELRRDWPE</sequence>
<reference evidence="1" key="1">
    <citation type="submission" date="2020-11" db="EMBL/GenBank/DDBJ databases">
        <title>Nocardioides sp. CBS4Y-1, whole genome shotgun sequence.</title>
        <authorList>
            <person name="Tuo L."/>
        </authorList>
    </citation>
    <scope>NUCLEOTIDE SEQUENCE</scope>
    <source>
        <strain evidence="1">CBS4Y-1</strain>
    </source>
</reference>
<accession>A0A930UVS2</accession>
<protein>
    <submittedName>
        <fullName evidence="1">Uncharacterized protein</fullName>
    </submittedName>
</protein>
<dbReference type="RefSeq" id="WP_194503024.1">
    <property type="nucleotide sequence ID" value="NZ_JADIVZ010000003.1"/>
</dbReference>
<proteinExistence type="predicted"/>
<evidence type="ECO:0000313" key="1">
    <source>
        <dbReference type="EMBL" id="MBF4161763.1"/>
    </source>
</evidence>
<dbReference type="Proteomes" id="UP000656804">
    <property type="component" value="Unassembled WGS sequence"/>
</dbReference>
<keyword evidence="2" id="KW-1185">Reference proteome</keyword>
<gene>
    <name evidence="1" type="ORF">ISG29_08670</name>
</gene>
<dbReference type="AlphaFoldDB" id="A0A930UVS2"/>
<evidence type="ECO:0000313" key="2">
    <source>
        <dbReference type="Proteomes" id="UP000656804"/>
    </source>
</evidence>
<organism evidence="1 2">
    <name type="scientific">Nocardioides acrostichi</name>
    <dbReference type="NCBI Taxonomy" id="2784339"/>
    <lineage>
        <taxon>Bacteria</taxon>
        <taxon>Bacillati</taxon>
        <taxon>Actinomycetota</taxon>
        <taxon>Actinomycetes</taxon>
        <taxon>Propionibacteriales</taxon>
        <taxon>Nocardioidaceae</taxon>
        <taxon>Nocardioides</taxon>
    </lineage>
</organism>
<comment type="caution">
    <text evidence="1">The sequence shown here is derived from an EMBL/GenBank/DDBJ whole genome shotgun (WGS) entry which is preliminary data.</text>
</comment>